<proteinExistence type="predicted"/>
<keyword evidence="2" id="KW-1185">Reference proteome</keyword>
<evidence type="ECO:0000313" key="1">
    <source>
        <dbReference type="EMBL" id="KAF2621653.1"/>
    </source>
</evidence>
<accession>A0ACB6RKN3</accession>
<name>A0ACB6RKN3_9PLEO</name>
<evidence type="ECO:0000313" key="2">
    <source>
        <dbReference type="Proteomes" id="UP000799754"/>
    </source>
</evidence>
<protein>
    <submittedName>
        <fullName evidence="1">HET-domain-containing protein</fullName>
    </submittedName>
</protein>
<gene>
    <name evidence="1" type="ORF">BU25DRAFT_231811</name>
</gene>
<comment type="caution">
    <text evidence="1">The sequence shown here is derived from an EMBL/GenBank/DDBJ whole genome shotgun (WGS) entry which is preliminary data.</text>
</comment>
<dbReference type="EMBL" id="MU006752">
    <property type="protein sequence ID" value="KAF2621653.1"/>
    <property type="molecule type" value="Genomic_DNA"/>
</dbReference>
<reference evidence="1" key="1">
    <citation type="journal article" date="2020" name="Stud. Mycol.">
        <title>101 Dothideomycetes genomes: a test case for predicting lifestyles and emergence of pathogens.</title>
        <authorList>
            <person name="Haridas S."/>
            <person name="Albert R."/>
            <person name="Binder M."/>
            <person name="Bloem J."/>
            <person name="Labutti K."/>
            <person name="Salamov A."/>
            <person name="Andreopoulos B."/>
            <person name="Baker S."/>
            <person name="Barry K."/>
            <person name="Bills G."/>
            <person name="Bluhm B."/>
            <person name="Cannon C."/>
            <person name="Castanera R."/>
            <person name="Culley D."/>
            <person name="Daum C."/>
            <person name="Ezra D."/>
            <person name="Gonzalez J."/>
            <person name="Henrissat B."/>
            <person name="Kuo A."/>
            <person name="Liang C."/>
            <person name="Lipzen A."/>
            <person name="Lutzoni F."/>
            <person name="Magnuson J."/>
            <person name="Mondo S."/>
            <person name="Nolan M."/>
            <person name="Ohm R."/>
            <person name="Pangilinan J."/>
            <person name="Park H.-J."/>
            <person name="Ramirez L."/>
            <person name="Alfaro M."/>
            <person name="Sun H."/>
            <person name="Tritt A."/>
            <person name="Yoshinaga Y."/>
            <person name="Zwiers L.-H."/>
            <person name="Turgeon B."/>
            <person name="Goodwin S."/>
            <person name="Spatafora J."/>
            <person name="Crous P."/>
            <person name="Grigoriev I."/>
        </authorList>
    </citation>
    <scope>NUCLEOTIDE SEQUENCE</scope>
    <source>
        <strain evidence="1">CBS 525.71</strain>
    </source>
</reference>
<sequence>MRTIKSWVSHCDKKHAQCQINAVGRSLENSPPYLPSRVIDVGLNDSLDSPYLMIPGQNQRGFYTILSHCWGEVRQLCTSDHNMSQHRQQLPWDLLCKTYQDAITVTKSLNIRYLWIDSLCIVQDSSEDWKYESARMAQYYGDAYCTIAADAAVDGSKGLFVQEHEFLRARLPVQTFMCHHDHTTMLTNKQRPSIVLARNPMHRRAWCVQERLLSRRTLQFSTDQVYFECKRCLKAEDGRYYGRGSMSHSFYEVVDLK</sequence>
<dbReference type="Proteomes" id="UP000799754">
    <property type="component" value="Unassembled WGS sequence"/>
</dbReference>
<organism evidence="1 2">
    <name type="scientific">Macroventuria anomochaeta</name>
    <dbReference type="NCBI Taxonomy" id="301207"/>
    <lineage>
        <taxon>Eukaryota</taxon>
        <taxon>Fungi</taxon>
        <taxon>Dikarya</taxon>
        <taxon>Ascomycota</taxon>
        <taxon>Pezizomycotina</taxon>
        <taxon>Dothideomycetes</taxon>
        <taxon>Pleosporomycetidae</taxon>
        <taxon>Pleosporales</taxon>
        <taxon>Pleosporineae</taxon>
        <taxon>Didymellaceae</taxon>
        <taxon>Macroventuria</taxon>
    </lineage>
</organism>